<dbReference type="STRING" id="282301.A0A267EXS2"/>
<sequence length="547" mass="61202">MALSNTLLQNIKLLQTNEMYEDIKIVLGPIVTIAENNERLLSHSDRLTFYVHLGDACHRTGEHQKALRYLGQALQLRRCTSRLRGLPTEADIRWRSYLCYAAQRLHAEACRELACVPEKARTPAMHLALGQSYLRSGEEKLAQTAFKCCVKATGGLSMEAIKGLLACRTPLSEVLQLLANCGCLTQRAASATGPLEQLLARYFDASVQAAGRAFRPAIEALVALDGNDLMTGDSNLLATLGEAFYQCGDYTEAERILTRLHSLDSNWLRHIDSLAELLHRHANKTRQLECLAASLMQVSEHRPEPYVVYGYLNHSNKRSSKAMFFAQKALTISPNSVHALIVCGYVSIRNGKERDALSYFTEARKLAPNSFEVQHGIVWTYINRHKYRNAIAKAELLVKQLGRNPRTLGIYGLATSYENKDKAIEILADAFAMFNGRGCLPECISVLAELYMEKKRYPEAKALLVQKIEQEPAGETTAELHRLLGDCHSRCGQQQEALVHYEIAIRLDSKNRKAHEGAVAMRSVLNLDSRTAGTHQHHMDHSDEFSD</sequence>
<feature type="repeat" description="TPR" evidence="2">
    <location>
        <begin position="478"/>
        <end position="511"/>
    </location>
</feature>
<evidence type="ECO:0000313" key="4">
    <source>
        <dbReference type="Proteomes" id="UP000215902"/>
    </source>
</evidence>
<accession>A0A267EXS2</accession>
<dbReference type="PANTHER" id="PTHR12558">
    <property type="entry name" value="CELL DIVISION CYCLE 16,23,27"/>
    <property type="match status" value="1"/>
</dbReference>
<evidence type="ECO:0000313" key="3">
    <source>
        <dbReference type="EMBL" id="PAA65629.1"/>
    </source>
</evidence>
<keyword evidence="1 2" id="KW-0802">TPR repeat</keyword>
<dbReference type="GO" id="GO:0005680">
    <property type="term" value="C:anaphase-promoting complex"/>
    <property type="evidence" value="ECO:0007669"/>
    <property type="project" value="TreeGrafter"/>
</dbReference>
<dbReference type="GO" id="GO:0016567">
    <property type="term" value="P:protein ubiquitination"/>
    <property type="evidence" value="ECO:0007669"/>
    <property type="project" value="TreeGrafter"/>
</dbReference>
<keyword evidence="4" id="KW-1185">Reference proteome</keyword>
<proteinExistence type="predicted"/>
<dbReference type="GO" id="GO:0051301">
    <property type="term" value="P:cell division"/>
    <property type="evidence" value="ECO:0007669"/>
    <property type="project" value="TreeGrafter"/>
</dbReference>
<gene>
    <name evidence="3" type="ORF">BOX15_Mlig007687g1</name>
</gene>
<dbReference type="Gene3D" id="1.25.40.10">
    <property type="entry name" value="Tetratricopeptide repeat domain"/>
    <property type="match status" value="2"/>
</dbReference>
<dbReference type="EMBL" id="NIVC01001633">
    <property type="protein sequence ID" value="PAA65629.1"/>
    <property type="molecule type" value="Genomic_DNA"/>
</dbReference>
<dbReference type="OrthoDB" id="308440at2759"/>
<protein>
    <recommendedName>
        <fullName evidence="5">TPR_REGION domain-containing protein</fullName>
    </recommendedName>
</protein>
<name>A0A267EXS2_9PLAT</name>
<dbReference type="InterPro" id="IPR011990">
    <property type="entry name" value="TPR-like_helical_dom_sf"/>
</dbReference>
<dbReference type="Proteomes" id="UP000215902">
    <property type="component" value="Unassembled WGS sequence"/>
</dbReference>
<feature type="repeat" description="TPR" evidence="2">
    <location>
        <begin position="337"/>
        <end position="370"/>
    </location>
</feature>
<evidence type="ECO:0000256" key="1">
    <source>
        <dbReference type="ARBA" id="ARBA00022803"/>
    </source>
</evidence>
<dbReference type="SUPFAM" id="SSF48452">
    <property type="entry name" value="TPR-like"/>
    <property type="match status" value="2"/>
</dbReference>
<dbReference type="InterPro" id="IPR019734">
    <property type="entry name" value="TPR_rpt"/>
</dbReference>
<dbReference type="SMART" id="SM00028">
    <property type="entry name" value="TPR"/>
    <property type="match status" value="7"/>
</dbReference>
<dbReference type="PANTHER" id="PTHR12558:SF36">
    <property type="entry name" value="ANAPHASE-PROMOTING COMPLEX SUBUNIT 7"/>
    <property type="match status" value="1"/>
</dbReference>
<comment type="caution">
    <text evidence="3">The sequence shown here is derived from an EMBL/GenBank/DDBJ whole genome shotgun (WGS) entry which is preliminary data.</text>
</comment>
<dbReference type="AlphaFoldDB" id="A0A267EXS2"/>
<organism evidence="3 4">
    <name type="scientific">Macrostomum lignano</name>
    <dbReference type="NCBI Taxonomy" id="282301"/>
    <lineage>
        <taxon>Eukaryota</taxon>
        <taxon>Metazoa</taxon>
        <taxon>Spiralia</taxon>
        <taxon>Lophotrochozoa</taxon>
        <taxon>Platyhelminthes</taxon>
        <taxon>Rhabditophora</taxon>
        <taxon>Macrostomorpha</taxon>
        <taxon>Macrostomida</taxon>
        <taxon>Macrostomidae</taxon>
        <taxon>Macrostomum</taxon>
    </lineage>
</organism>
<dbReference type="Pfam" id="PF13176">
    <property type="entry name" value="TPR_7"/>
    <property type="match status" value="2"/>
</dbReference>
<dbReference type="GO" id="GO:0045842">
    <property type="term" value="P:positive regulation of mitotic metaphase/anaphase transition"/>
    <property type="evidence" value="ECO:0007669"/>
    <property type="project" value="TreeGrafter"/>
</dbReference>
<evidence type="ECO:0008006" key="5">
    <source>
        <dbReference type="Google" id="ProtNLM"/>
    </source>
</evidence>
<reference evidence="3 4" key="1">
    <citation type="submission" date="2017-06" db="EMBL/GenBank/DDBJ databases">
        <title>A platform for efficient transgenesis in Macrostomum lignano, a flatworm model organism for stem cell research.</title>
        <authorList>
            <person name="Berezikov E."/>
        </authorList>
    </citation>
    <scope>NUCLEOTIDE SEQUENCE [LARGE SCALE GENOMIC DNA]</scope>
    <source>
        <strain evidence="3">DV1</strain>
        <tissue evidence="3">Whole organism</tissue>
    </source>
</reference>
<dbReference type="PROSITE" id="PS50005">
    <property type="entry name" value="TPR"/>
    <property type="match status" value="2"/>
</dbReference>
<evidence type="ECO:0000256" key="2">
    <source>
        <dbReference type="PROSITE-ProRule" id="PRU00339"/>
    </source>
</evidence>